<dbReference type="Proteomes" id="UP001162501">
    <property type="component" value="Chromosome 23"/>
</dbReference>
<evidence type="ECO:0000313" key="2">
    <source>
        <dbReference type="Proteomes" id="UP001162501"/>
    </source>
</evidence>
<sequence>MSWYIWSTTVSWLLPGLHRPPRRLPEMDHLSLLLAILYVYTAPCEEISWDTTVKLAKNMSLECVYPLADSVTQIEWFKLKTERESVAIFNPMFRGIIREAYTDRVYFSNQTAASNDMTLTFYNASEADVGFYSCFLHTFPFGTWEKVIRVVPSDSFEDAGPPNSQMVSEPGENVTLTCQPKEKCLLEEMSWEKIQPQQIDVLISCNLSHGRSYTSKYPRQILSNCSHGMKKAFVTIPNVTGSDSGLYRCGFKASTGEKETFVMRLTVTDGETKTPYIPFVAGGAGFLLLLVILITTITVIAYKRRRRQQQRGPFKDFWITQNRAANNYRNTFPANPPSDGAGEDIYVNHPTFSRVPRARV</sequence>
<dbReference type="EMBL" id="OX596107">
    <property type="protein sequence ID" value="CAN0185071.1"/>
    <property type="molecule type" value="Genomic_DNA"/>
</dbReference>
<protein>
    <submittedName>
        <fullName evidence="1">Uncharacterized protein</fullName>
    </submittedName>
</protein>
<reference evidence="1" key="2">
    <citation type="submission" date="2025-03" db="EMBL/GenBank/DDBJ databases">
        <authorList>
            <consortium name="ELIXIR-Norway"/>
            <consortium name="Elixir Norway"/>
        </authorList>
    </citation>
    <scope>NUCLEOTIDE SEQUENCE</scope>
</reference>
<gene>
    <name evidence="1" type="ORF">MRATA1EN22A_LOCUS13318</name>
</gene>
<organism evidence="1 2">
    <name type="scientific">Rangifer tarandus platyrhynchus</name>
    <name type="common">Svalbard reindeer</name>
    <dbReference type="NCBI Taxonomy" id="3082113"/>
    <lineage>
        <taxon>Eukaryota</taxon>
        <taxon>Metazoa</taxon>
        <taxon>Chordata</taxon>
        <taxon>Craniata</taxon>
        <taxon>Vertebrata</taxon>
        <taxon>Euteleostomi</taxon>
        <taxon>Mammalia</taxon>
        <taxon>Eutheria</taxon>
        <taxon>Laurasiatheria</taxon>
        <taxon>Artiodactyla</taxon>
        <taxon>Ruminantia</taxon>
        <taxon>Pecora</taxon>
        <taxon>Cervidae</taxon>
        <taxon>Odocoileinae</taxon>
        <taxon>Rangifer</taxon>
    </lineage>
</organism>
<name>A0AC59Z2Q9_RANTA</name>
<evidence type="ECO:0000313" key="1">
    <source>
        <dbReference type="EMBL" id="CAN0185071.1"/>
    </source>
</evidence>
<accession>A0AC59Z2Q9</accession>
<reference evidence="1" key="1">
    <citation type="submission" date="2023-05" db="EMBL/GenBank/DDBJ databases">
        <authorList>
            <consortium name="ELIXIR-Norway"/>
        </authorList>
    </citation>
    <scope>NUCLEOTIDE SEQUENCE</scope>
</reference>
<proteinExistence type="predicted"/>